<proteinExistence type="predicted"/>
<gene>
    <name evidence="3" type="ORF">MELIAE_LOCUS3570</name>
</gene>
<dbReference type="GO" id="GO:0008270">
    <property type="term" value="F:zinc ion binding"/>
    <property type="evidence" value="ECO:0007669"/>
    <property type="project" value="InterPro"/>
</dbReference>
<evidence type="ECO:0000256" key="1">
    <source>
        <dbReference type="SAM" id="MobiDB-lite"/>
    </source>
</evidence>
<dbReference type="OrthoDB" id="6730714at2759"/>
<dbReference type="SUPFAM" id="SSF57756">
    <property type="entry name" value="Retrovirus zinc finger-like domains"/>
    <property type="match status" value="1"/>
</dbReference>
<organism evidence="3 4">
    <name type="scientific">Brassicogethes aeneus</name>
    <name type="common">Rape pollen beetle</name>
    <name type="synonym">Meligethes aeneus</name>
    <dbReference type="NCBI Taxonomy" id="1431903"/>
    <lineage>
        <taxon>Eukaryota</taxon>
        <taxon>Metazoa</taxon>
        <taxon>Ecdysozoa</taxon>
        <taxon>Arthropoda</taxon>
        <taxon>Hexapoda</taxon>
        <taxon>Insecta</taxon>
        <taxon>Pterygota</taxon>
        <taxon>Neoptera</taxon>
        <taxon>Endopterygota</taxon>
        <taxon>Coleoptera</taxon>
        <taxon>Polyphaga</taxon>
        <taxon>Cucujiformia</taxon>
        <taxon>Nitidulidae</taxon>
        <taxon>Meligethinae</taxon>
        <taxon>Brassicogethes</taxon>
    </lineage>
</organism>
<feature type="compositionally biased region" description="Polar residues" evidence="1">
    <location>
        <begin position="139"/>
        <end position="153"/>
    </location>
</feature>
<dbReference type="Gene3D" id="4.10.60.10">
    <property type="entry name" value="Zinc finger, CCHC-type"/>
    <property type="match status" value="1"/>
</dbReference>
<sequence>MGIPDPEYSHIMSFRRQVYIAPKDNISESLIINHEDTSYRVFLSQDSLSCYKCKKQGHLAINCTSTLSQDITNIPRNNEKLTTQNKPEDQTTSLNNVQSQSVIQDNTLEDELAAIESNILEKNLETSTTSKRSLEQILTPPTTSENFFMNSGNDLFKKPNDSKRKKTKSHKVPQDIEELMKPTKEFIEKGNFILTYNEITDFLENVHGSPDPLS</sequence>
<evidence type="ECO:0000313" key="3">
    <source>
        <dbReference type="EMBL" id="CAH0550850.1"/>
    </source>
</evidence>
<dbReference type="InterPro" id="IPR036875">
    <property type="entry name" value="Znf_CCHC_sf"/>
</dbReference>
<evidence type="ECO:0000313" key="4">
    <source>
        <dbReference type="Proteomes" id="UP001154078"/>
    </source>
</evidence>
<dbReference type="AlphaFoldDB" id="A0A9P0AZN5"/>
<accession>A0A9P0AZN5</accession>
<dbReference type="InterPro" id="IPR001878">
    <property type="entry name" value="Znf_CCHC"/>
</dbReference>
<evidence type="ECO:0000259" key="2">
    <source>
        <dbReference type="SMART" id="SM00343"/>
    </source>
</evidence>
<reference evidence="3" key="1">
    <citation type="submission" date="2021-12" db="EMBL/GenBank/DDBJ databases">
        <authorList>
            <person name="King R."/>
        </authorList>
    </citation>
    <scope>NUCLEOTIDE SEQUENCE</scope>
</reference>
<dbReference type="SMART" id="SM00343">
    <property type="entry name" value="ZnF_C2HC"/>
    <property type="match status" value="1"/>
</dbReference>
<dbReference type="GO" id="GO:0003676">
    <property type="term" value="F:nucleic acid binding"/>
    <property type="evidence" value="ECO:0007669"/>
    <property type="project" value="InterPro"/>
</dbReference>
<keyword evidence="4" id="KW-1185">Reference proteome</keyword>
<protein>
    <recommendedName>
        <fullName evidence="2">CCHC-type domain-containing protein</fullName>
    </recommendedName>
</protein>
<feature type="domain" description="CCHC-type" evidence="2">
    <location>
        <begin position="49"/>
        <end position="65"/>
    </location>
</feature>
<name>A0A9P0AZN5_BRAAE</name>
<dbReference type="Proteomes" id="UP001154078">
    <property type="component" value="Chromosome 2"/>
</dbReference>
<dbReference type="Pfam" id="PF00098">
    <property type="entry name" value="zf-CCHC"/>
    <property type="match status" value="1"/>
</dbReference>
<feature type="region of interest" description="Disordered" evidence="1">
    <location>
        <begin position="125"/>
        <end position="172"/>
    </location>
</feature>
<dbReference type="EMBL" id="OV121133">
    <property type="protein sequence ID" value="CAH0550850.1"/>
    <property type="molecule type" value="Genomic_DNA"/>
</dbReference>